<dbReference type="OrthoDB" id="1602884at2759"/>
<dbReference type="InterPro" id="IPR015943">
    <property type="entry name" value="WD40/YVTN_repeat-like_dom_sf"/>
</dbReference>
<dbReference type="Proteomes" id="UP000821853">
    <property type="component" value="Chromosome 10"/>
</dbReference>
<dbReference type="Pfam" id="PF00400">
    <property type="entry name" value="WD40"/>
    <property type="match status" value="1"/>
</dbReference>
<dbReference type="SMART" id="SM00320">
    <property type="entry name" value="WD40"/>
    <property type="match status" value="3"/>
</dbReference>
<dbReference type="AlphaFoldDB" id="A0A9J6FJS0"/>
<accession>A0A9J6FJS0</accession>
<proteinExistence type="predicted"/>
<organism evidence="1 2">
    <name type="scientific">Haemaphysalis longicornis</name>
    <name type="common">Bush tick</name>
    <dbReference type="NCBI Taxonomy" id="44386"/>
    <lineage>
        <taxon>Eukaryota</taxon>
        <taxon>Metazoa</taxon>
        <taxon>Ecdysozoa</taxon>
        <taxon>Arthropoda</taxon>
        <taxon>Chelicerata</taxon>
        <taxon>Arachnida</taxon>
        <taxon>Acari</taxon>
        <taxon>Parasitiformes</taxon>
        <taxon>Ixodida</taxon>
        <taxon>Ixodoidea</taxon>
        <taxon>Ixodidae</taxon>
        <taxon>Haemaphysalinae</taxon>
        <taxon>Haemaphysalis</taxon>
    </lineage>
</organism>
<keyword evidence="2" id="KW-1185">Reference proteome</keyword>
<dbReference type="VEuPathDB" id="VectorBase:HLOH_055166"/>
<protein>
    <recommendedName>
        <fullName evidence="3">Wd40 domain protein</fullName>
    </recommendedName>
</protein>
<dbReference type="InterPro" id="IPR001680">
    <property type="entry name" value="WD40_rpt"/>
</dbReference>
<dbReference type="EMBL" id="JABSTR010000002">
    <property type="protein sequence ID" value="KAH9363322.1"/>
    <property type="molecule type" value="Genomic_DNA"/>
</dbReference>
<reference evidence="1 2" key="1">
    <citation type="journal article" date="2020" name="Cell">
        <title>Large-Scale Comparative Analyses of Tick Genomes Elucidate Their Genetic Diversity and Vector Capacities.</title>
        <authorList>
            <consortium name="Tick Genome and Microbiome Consortium (TIGMIC)"/>
            <person name="Jia N."/>
            <person name="Wang J."/>
            <person name="Shi W."/>
            <person name="Du L."/>
            <person name="Sun Y."/>
            <person name="Zhan W."/>
            <person name="Jiang J.F."/>
            <person name="Wang Q."/>
            <person name="Zhang B."/>
            <person name="Ji P."/>
            <person name="Bell-Sakyi L."/>
            <person name="Cui X.M."/>
            <person name="Yuan T.T."/>
            <person name="Jiang B.G."/>
            <person name="Yang W.F."/>
            <person name="Lam T.T."/>
            <person name="Chang Q.C."/>
            <person name="Ding S.J."/>
            <person name="Wang X.J."/>
            <person name="Zhu J.G."/>
            <person name="Ruan X.D."/>
            <person name="Zhao L."/>
            <person name="Wei J.T."/>
            <person name="Ye R.Z."/>
            <person name="Que T.C."/>
            <person name="Du C.H."/>
            <person name="Zhou Y.H."/>
            <person name="Cheng J.X."/>
            <person name="Dai P.F."/>
            <person name="Guo W.B."/>
            <person name="Han X.H."/>
            <person name="Huang E.J."/>
            <person name="Li L.F."/>
            <person name="Wei W."/>
            <person name="Gao Y.C."/>
            <person name="Liu J.Z."/>
            <person name="Shao H.Z."/>
            <person name="Wang X."/>
            <person name="Wang C.C."/>
            <person name="Yang T.C."/>
            <person name="Huo Q.B."/>
            <person name="Li W."/>
            <person name="Chen H.Y."/>
            <person name="Chen S.E."/>
            <person name="Zhou L.G."/>
            <person name="Ni X.B."/>
            <person name="Tian J.H."/>
            <person name="Sheng Y."/>
            <person name="Liu T."/>
            <person name="Pan Y.S."/>
            <person name="Xia L.Y."/>
            <person name="Li J."/>
            <person name="Zhao F."/>
            <person name="Cao W.C."/>
        </authorList>
    </citation>
    <scope>NUCLEOTIDE SEQUENCE [LARGE SCALE GENOMIC DNA]</scope>
    <source>
        <strain evidence="1">HaeL-2018</strain>
    </source>
</reference>
<dbReference type="Gene3D" id="2.130.10.10">
    <property type="entry name" value="YVTN repeat-like/Quinoprotein amine dehydrogenase"/>
    <property type="match status" value="2"/>
</dbReference>
<gene>
    <name evidence="1" type="ORF">HPB48_006428</name>
</gene>
<dbReference type="SUPFAM" id="SSF50998">
    <property type="entry name" value="Quinoprotein alcohol dehydrogenase-like"/>
    <property type="match status" value="1"/>
</dbReference>
<comment type="caution">
    <text evidence="1">The sequence shown here is derived from an EMBL/GenBank/DDBJ whole genome shotgun (WGS) entry which is preliminary data.</text>
</comment>
<dbReference type="OMA" id="SWPWCKG"/>
<evidence type="ECO:0008006" key="3">
    <source>
        <dbReference type="Google" id="ProtNLM"/>
    </source>
</evidence>
<dbReference type="InterPro" id="IPR011047">
    <property type="entry name" value="Quinoprotein_ADH-like_sf"/>
</dbReference>
<name>A0A9J6FJS0_HAELO</name>
<sequence>MRRCMGLPGRMFSAASSRDLAGRSSSATRMPLCDRVRSASLDSWGLGTDSRDMTLTGRAGLPQRLRAPTTPLPAAAMQKEGAPVFLRYHQGSVRGVSFSPRIASMGMSRNINAVRFTSDGSRILAATTARRLAVIDVERGEQVMTYDNCAYDARERASLAADPICPNMAVCSSANGRGLTLFDLRMPLPLDFVYDLHDNAIRDLLFLHSSWPFVRSHQSTVLSLSAEGVCKVTTLDGRYLHGFEVGHGANSVEATPEAYGSGADDGFCSVVLVGGDAVSGYVPDVGVQERLREHGHESVWKVRYTSNGGLLYTACNRGVVRRYRRYPDRHKFLGEVLWHEANIQDMDLSPYDDYLITASKDRSVGVLPLGSPNHGWTEYCELS</sequence>
<evidence type="ECO:0000313" key="2">
    <source>
        <dbReference type="Proteomes" id="UP000821853"/>
    </source>
</evidence>
<evidence type="ECO:0000313" key="1">
    <source>
        <dbReference type="EMBL" id="KAH9363322.1"/>
    </source>
</evidence>